<keyword evidence="4" id="KW-1185">Reference proteome</keyword>
<protein>
    <submittedName>
        <fullName evidence="3">Uncharacterized protein</fullName>
    </submittedName>
</protein>
<dbReference type="GO" id="GO:0016491">
    <property type="term" value="F:oxidoreductase activity"/>
    <property type="evidence" value="ECO:0007669"/>
    <property type="project" value="UniProtKB-KW"/>
</dbReference>
<reference evidence="3 4" key="1">
    <citation type="submission" date="2015-09" db="EMBL/GenBank/DDBJ databases">
        <title>Host preference determinants of Valsa canker pathogens revealed by comparative genomics.</title>
        <authorList>
            <person name="Yin Z."/>
            <person name="Huang L."/>
        </authorList>
    </citation>
    <scope>NUCLEOTIDE SEQUENCE [LARGE SCALE GENOMIC DNA]</scope>
    <source>
        <strain evidence="3 4">SXYLt</strain>
    </source>
</reference>
<dbReference type="Proteomes" id="UP000285146">
    <property type="component" value="Unassembled WGS sequence"/>
</dbReference>
<dbReference type="PANTHER" id="PTHR44196:SF1">
    <property type="entry name" value="DEHYDROGENASE_REDUCTASE SDR FAMILY MEMBER 7B"/>
    <property type="match status" value="1"/>
</dbReference>
<evidence type="ECO:0000313" key="3">
    <source>
        <dbReference type="EMBL" id="ROW13653.1"/>
    </source>
</evidence>
<dbReference type="EMBL" id="LKEB01000018">
    <property type="protein sequence ID" value="ROW13653.1"/>
    <property type="molecule type" value="Genomic_DNA"/>
</dbReference>
<comment type="caution">
    <text evidence="3">The sequence shown here is derived from an EMBL/GenBank/DDBJ whole genome shotgun (WGS) entry which is preliminary data.</text>
</comment>
<dbReference type="AlphaFoldDB" id="A0A423XCG7"/>
<dbReference type="SUPFAM" id="SSF51735">
    <property type="entry name" value="NAD(P)-binding Rossmann-fold domains"/>
    <property type="match status" value="1"/>
</dbReference>
<dbReference type="PANTHER" id="PTHR44196">
    <property type="entry name" value="DEHYDROGENASE/REDUCTASE SDR FAMILY MEMBER 7B"/>
    <property type="match status" value="1"/>
</dbReference>
<evidence type="ECO:0000313" key="4">
    <source>
        <dbReference type="Proteomes" id="UP000285146"/>
    </source>
</evidence>
<dbReference type="Gene3D" id="3.40.50.720">
    <property type="entry name" value="NAD(P)-binding Rossmann-like Domain"/>
    <property type="match status" value="1"/>
</dbReference>
<name>A0A423XCG7_9PEZI</name>
<evidence type="ECO:0000256" key="1">
    <source>
        <dbReference type="ARBA" id="ARBA00006484"/>
    </source>
</evidence>
<proteinExistence type="inferred from homology"/>
<evidence type="ECO:0000256" key="2">
    <source>
        <dbReference type="ARBA" id="ARBA00023002"/>
    </source>
</evidence>
<dbReference type="InParanoid" id="A0A423XCG7"/>
<organism evidence="3 4">
    <name type="scientific">Cytospora leucostoma</name>
    <dbReference type="NCBI Taxonomy" id="1230097"/>
    <lineage>
        <taxon>Eukaryota</taxon>
        <taxon>Fungi</taxon>
        <taxon>Dikarya</taxon>
        <taxon>Ascomycota</taxon>
        <taxon>Pezizomycotina</taxon>
        <taxon>Sordariomycetes</taxon>
        <taxon>Sordariomycetidae</taxon>
        <taxon>Diaporthales</taxon>
        <taxon>Cytosporaceae</taxon>
        <taxon>Cytospora</taxon>
    </lineage>
</organism>
<dbReference type="STRING" id="1230097.A0A423XCG7"/>
<dbReference type="InterPro" id="IPR036291">
    <property type="entry name" value="NAD(P)-bd_dom_sf"/>
</dbReference>
<accession>A0A423XCG7</accession>
<dbReference type="OrthoDB" id="1933717at2759"/>
<dbReference type="GO" id="GO:0016020">
    <property type="term" value="C:membrane"/>
    <property type="evidence" value="ECO:0007669"/>
    <property type="project" value="TreeGrafter"/>
</dbReference>
<keyword evidence="2" id="KW-0560">Oxidoreductase</keyword>
<gene>
    <name evidence="3" type="ORF">VPNG_04585</name>
</gene>
<dbReference type="CDD" id="cd05233">
    <property type="entry name" value="SDR_c"/>
    <property type="match status" value="1"/>
</dbReference>
<sequence>MSAPFFPSLTKVYHSESYPAISPSRPELSAKGKVVVVTGGGSGIGASIAKAFAAGGSTKIAVIGRTEKKLVATKDAIENEFLGTEVLAVPADITNAGQVNDAFARIGQTFGKVNVLVCASGFLPATQPVLSPGFDVQEWWTGFTTNVLGSLYSVQGFIKHAAEGACILHISSCIAHTPPLEPGVSGYAASKMAATKLFDYLALENPGLHIVNIQPGLIESEMSRKSGHRGTDHIDLPGHFCLWVASPEASFLRGKFVWVNWDVDELKARKEEILSTDLLDTKLGGVSCNMSNRKKTYFLCPNWDYHPDGPVQLGNIIVSPYSPAYALNGFKRHPLPEDSLFPSTVKTGVTWSKEKLRSGEYGLWTEFLSFIIGLGVDVGFDHSSSSEQTYHFDTITTTEFIPTHAYLAQSMAAPAVVDFLKKSRFRKHVYMITARKVVQGAKAKVKHDNSIGGKFGLSVDGSLTGAPVNLGPEISAKRSDGQTTSFEGSSDFVFAYRLRKVITHRSGQVSSSEYTKGTMFGMPISAELEQTVAQQLPYVVEGLEEKDAIAQEFDGLGHYDEVLDGDDNCVCVWPEVDEIL</sequence>
<dbReference type="InterPro" id="IPR002347">
    <property type="entry name" value="SDR_fam"/>
</dbReference>
<comment type="similarity">
    <text evidence="1">Belongs to the short-chain dehydrogenases/reductases (SDR) family.</text>
</comment>
<dbReference type="PRINTS" id="PR00081">
    <property type="entry name" value="GDHRDH"/>
</dbReference>
<dbReference type="Pfam" id="PF00106">
    <property type="entry name" value="adh_short"/>
    <property type="match status" value="1"/>
</dbReference>